<accession>A0A7U9TIF0</accession>
<dbReference type="AlphaFoldDB" id="A0A7U9TIF0"/>
<dbReference type="CDD" id="cd00371">
    <property type="entry name" value="HMA"/>
    <property type="match status" value="1"/>
</dbReference>
<reference evidence="4" key="1">
    <citation type="submission" date="2021-01" db="EMBL/GenBank/DDBJ databases">
        <title>Draft genome sequence of Acholeplasmataceae bacterium strain Mahy22.</title>
        <authorList>
            <person name="Watanabe M."/>
            <person name="Kojima H."/>
            <person name="Fukui M."/>
        </authorList>
    </citation>
    <scope>NUCLEOTIDE SEQUENCE</scope>
    <source>
        <strain evidence="4">Mahy22</strain>
    </source>
</reference>
<dbReference type="GO" id="GO:0046872">
    <property type="term" value="F:metal ion binding"/>
    <property type="evidence" value="ECO:0007669"/>
    <property type="project" value="UniProtKB-KW"/>
</dbReference>
<dbReference type="PANTHER" id="PTHR46594">
    <property type="entry name" value="P-TYPE CATION-TRANSPORTING ATPASE"/>
    <property type="match status" value="1"/>
</dbReference>
<dbReference type="SUPFAM" id="SSF55008">
    <property type="entry name" value="HMA, heavy metal-associated domain"/>
    <property type="match status" value="1"/>
</dbReference>
<evidence type="ECO:0000256" key="2">
    <source>
        <dbReference type="ARBA" id="ARBA00022723"/>
    </source>
</evidence>
<dbReference type="InterPro" id="IPR006121">
    <property type="entry name" value="HMA_dom"/>
</dbReference>
<keyword evidence="2" id="KW-0479">Metal-binding</keyword>
<dbReference type="PROSITE" id="PS50846">
    <property type="entry name" value="HMA_2"/>
    <property type="match status" value="1"/>
</dbReference>
<dbReference type="EMBL" id="AP024412">
    <property type="protein sequence ID" value="BCR35813.1"/>
    <property type="molecule type" value="Genomic_DNA"/>
</dbReference>
<proteinExistence type="predicted"/>
<gene>
    <name evidence="4" type="ORF">MPAN_007060</name>
</gene>
<name>A0A7U9TIF0_9MOLU</name>
<protein>
    <recommendedName>
        <fullName evidence="1">Copper chaperone CopZ</fullName>
    </recommendedName>
</protein>
<dbReference type="Gene3D" id="3.30.70.100">
    <property type="match status" value="1"/>
</dbReference>
<evidence type="ECO:0000256" key="1">
    <source>
        <dbReference type="ARBA" id="ARBA00015313"/>
    </source>
</evidence>
<dbReference type="FunFam" id="3.30.70.100:FF:000001">
    <property type="entry name" value="ATPase copper transporting beta"/>
    <property type="match status" value="1"/>
</dbReference>
<sequence>MITKEYNVTGMTCQGCASSVTRVISRNKGVEDCVVRHMEGEVVVTYDESLINDEKIMSQITRLGFKAEVKA</sequence>
<organism evidence="4 5">
    <name type="scientific">Mariniplasma anaerobium</name>
    <dbReference type="NCBI Taxonomy" id="2735436"/>
    <lineage>
        <taxon>Bacteria</taxon>
        <taxon>Bacillati</taxon>
        <taxon>Mycoplasmatota</taxon>
        <taxon>Mollicutes</taxon>
        <taxon>Acholeplasmatales</taxon>
        <taxon>Acholeplasmataceae</taxon>
        <taxon>Mariniplasma</taxon>
    </lineage>
</organism>
<feature type="domain" description="HMA" evidence="3">
    <location>
        <begin position="2"/>
        <end position="68"/>
    </location>
</feature>
<dbReference type="InterPro" id="IPR036163">
    <property type="entry name" value="HMA_dom_sf"/>
</dbReference>
<evidence type="ECO:0000313" key="4">
    <source>
        <dbReference type="EMBL" id="BCR35813.1"/>
    </source>
</evidence>
<evidence type="ECO:0000313" key="5">
    <source>
        <dbReference type="Proteomes" id="UP000620133"/>
    </source>
</evidence>
<keyword evidence="5" id="KW-1185">Reference proteome</keyword>
<dbReference type="KEGG" id="manr:MPAN_007060"/>
<dbReference type="RefSeq" id="WP_176238647.1">
    <property type="nucleotide sequence ID" value="NZ_AP024412.1"/>
</dbReference>
<evidence type="ECO:0000259" key="3">
    <source>
        <dbReference type="PROSITE" id="PS50846"/>
    </source>
</evidence>
<dbReference type="PANTHER" id="PTHR46594:SF4">
    <property type="entry name" value="P-TYPE CATION-TRANSPORTING ATPASE"/>
    <property type="match status" value="1"/>
</dbReference>
<dbReference type="Pfam" id="PF00403">
    <property type="entry name" value="HMA"/>
    <property type="match status" value="1"/>
</dbReference>
<dbReference type="Proteomes" id="UP000620133">
    <property type="component" value="Chromosome"/>
</dbReference>